<evidence type="ECO:0000313" key="1">
    <source>
        <dbReference type="EMBL" id="KAK3602106.1"/>
    </source>
</evidence>
<protein>
    <submittedName>
        <fullName evidence="1">Uncharacterized protein</fullName>
    </submittedName>
</protein>
<gene>
    <name evidence="1" type="ORF">CHS0354_030455</name>
</gene>
<dbReference type="Proteomes" id="UP001195483">
    <property type="component" value="Unassembled WGS sequence"/>
</dbReference>
<reference evidence="1" key="2">
    <citation type="journal article" date="2021" name="Genome Biol. Evol.">
        <title>Developing a high-quality reference genome for a parasitic bivalve with doubly uniparental inheritance (Bivalvia: Unionida).</title>
        <authorList>
            <person name="Smith C.H."/>
        </authorList>
    </citation>
    <scope>NUCLEOTIDE SEQUENCE</scope>
    <source>
        <strain evidence="1">CHS0354</strain>
        <tissue evidence="1">Mantle</tissue>
    </source>
</reference>
<proteinExistence type="predicted"/>
<dbReference type="EMBL" id="JAEAOA010001812">
    <property type="protein sequence ID" value="KAK3602106.1"/>
    <property type="molecule type" value="Genomic_DNA"/>
</dbReference>
<comment type="caution">
    <text evidence="1">The sequence shown here is derived from an EMBL/GenBank/DDBJ whole genome shotgun (WGS) entry which is preliminary data.</text>
</comment>
<name>A0AAE0T1Q0_9BIVA</name>
<accession>A0AAE0T1Q0</accession>
<reference evidence="1" key="1">
    <citation type="journal article" date="2021" name="Genome Biol. Evol.">
        <title>A High-Quality Reference Genome for a Parasitic Bivalve with Doubly Uniparental Inheritance (Bivalvia: Unionida).</title>
        <authorList>
            <person name="Smith C.H."/>
        </authorList>
    </citation>
    <scope>NUCLEOTIDE SEQUENCE</scope>
    <source>
        <strain evidence="1">CHS0354</strain>
    </source>
</reference>
<organism evidence="1 2">
    <name type="scientific">Potamilus streckersoni</name>
    <dbReference type="NCBI Taxonomy" id="2493646"/>
    <lineage>
        <taxon>Eukaryota</taxon>
        <taxon>Metazoa</taxon>
        <taxon>Spiralia</taxon>
        <taxon>Lophotrochozoa</taxon>
        <taxon>Mollusca</taxon>
        <taxon>Bivalvia</taxon>
        <taxon>Autobranchia</taxon>
        <taxon>Heteroconchia</taxon>
        <taxon>Palaeoheterodonta</taxon>
        <taxon>Unionida</taxon>
        <taxon>Unionoidea</taxon>
        <taxon>Unionidae</taxon>
        <taxon>Ambleminae</taxon>
        <taxon>Lampsilini</taxon>
        <taxon>Potamilus</taxon>
    </lineage>
</organism>
<keyword evidence="2" id="KW-1185">Reference proteome</keyword>
<reference evidence="1" key="3">
    <citation type="submission" date="2023-05" db="EMBL/GenBank/DDBJ databases">
        <authorList>
            <person name="Smith C.H."/>
        </authorList>
    </citation>
    <scope>NUCLEOTIDE SEQUENCE</scope>
    <source>
        <strain evidence="1">CHS0354</strain>
        <tissue evidence="1">Mantle</tissue>
    </source>
</reference>
<sequence length="87" mass="9545">MDPWDLSLEEIIGTVEIATYARHIRIEHSIRSTETENVGLCLASTPFATTCRMKTELNSTLFRLLSSGILLCFAAEEEAATAVLEAA</sequence>
<evidence type="ECO:0000313" key="2">
    <source>
        <dbReference type="Proteomes" id="UP001195483"/>
    </source>
</evidence>
<dbReference type="AlphaFoldDB" id="A0AAE0T1Q0"/>